<accession>A0A953T8R4</accession>
<feature type="binding site" evidence="8">
    <location>
        <position position="83"/>
    </location>
    <ligand>
        <name>Fe cation</name>
        <dbReference type="ChEBI" id="CHEBI:24875"/>
    </ligand>
</feature>
<keyword evidence="5 9" id="KW-0238">DNA-binding</keyword>
<name>A0A953T8R4_9BURK</name>
<dbReference type="GO" id="GO:0003700">
    <property type="term" value="F:DNA-binding transcription factor activity"/>
    <property type="evidence" value="ECO:0007669"/>
    <property type="project" value="UniProtKB-UniRule"/>
</dbReference>
<sequence>MNNNHAPKVERSTRQRAAIREAIEQAGRPLLAQEVLELAGLHVPRLGIATVYRNIKVMVEEGAIKQVLLPGENPRFELAGHDHHHHFQCNACQKVFDIHSCPSDLGNLAPKGFKVESHDLTLYGRCKDC</sequence>
<dbReference type="GO" id="GO:0045892">
    <property type="term" value="P:negative regulation of DNA-templated transcription"/>
    <property type="evidence" value="ECO:0007669"/>
    <property type="project" value="TreeGrafter"/>
</dbReference>
<dbReference type="InterPro" id="IPR043135">
    <property type="entry name" value="Fur_C"/>
</dbReference>
<keyword evidence="9" id="KW-0963">Cytoplasm</keyword>
<evidence type="ECO:0000256" key="7">
    <source>
        <dbReference type="PIRSR" id="PIRSR602481-1"/>
    </source>
</evidence>
<protein>
    <recommendedName>
        <fullName evidence="9">Ferric uptake regulation protein</fullName>
    </recommendedName>
</protein>
<dbReference type="Gene3D" id="3.30.1490.190">
    <property type="match status" value="1"/>
</dbReference>
<keyword evidence="2 9" id="KW-0678">Repressor</keyword>
<keyword evidence="3 7" id="KW-0862">Zinc</keyword>
<proteinExistence type="inferred from homology"/>
<dbReference type="CDD" id="cd07153">
    <property type="entry name" value="Fur_like"/>
    <property type="match status" value="1"/>
</dbReference>
<dbReference type="RefSeq" id="WP_259662398.1">
    <property type="nucleotide sequence ID" value="NZ_JAHXRI010000025.1"/>
</dbReference>
<feature type="binding site" evidence="7">
    <location>
        <position position="126"/>
    </location>
    <ligand>
        <name>Zn(2+)</name>
        <dbReference type="ChEBI" id="CHEBI:29105"/>
    </ligand>
</feature>
<keyword evidence="8 9" id="KW-0408">Iron</keyword>
<feature type="binding site" evidence="7">
    <location>
        <position position="89"/>
    </location>
    <ligand>
        <name>Zn(2+)</name>
        <dbReference type="ChEBI" id="CHEBI:29105"/>
    </ligand>
</feature>
<keyword evidence="4 9" id="KW-0805">Transcription regulation</keyword>
<dbReference type="AlphaFoldDB" id="A0A953T8R4"/>
<dbReference type="InterPro" id="IPR036388">
    <property type="entry name" value="WH-like_DNA-bd_sf"/>
</dbReference>
<dbReference type="GO" id="GO:0005737">
    <property type="term" value="C:cytoplasm"/>
    <property type="evidence" value="ECO:0007669"/>
    <property type="project" value="UniProtKB-SubCell"/>
</dbReference>
<reference evidence="10" key="1">
    <citation type="submission" date="2021-07" db="EMBL/GenBank/DDBJ databases">
        <title>New genus and species of the family Alcaligenaceae.</title>
        <authorList>
            <person name="Hahn M.W."/>
        </authorList>
    </citation>
    <scope>NUCLEOTIDE SEQUENCE</scope>
    <source>
        <strain evidence="10">LF4-65</strain>
    </source>
</reference>
<comment type="cofactor">
    <cofactor evidence="7">
        <name>Zn(2+)</name>
        <dbReference type="ChEBI" id="CHEBI:29105"/>
    </cofactor>
    <text evidence="7">Binds 1 zinc ion per subunit.</text>
</comment>
<feature type="binding site" evidence="7">
    <location>
        <position position="92"/>
    </location>
    <ligand>
        <name>Zn(2+)</name>
        <dbReference type="ChEBI" id="CHEBI:29105"/>
    </ligand>
</feature>
<evidence type="ECO:0000256" key="8">
    <source>
        <dbReference type="PIRSR" id="PIRSR602481-2"/>
    </source>
</evidence>
<evidence type="ECO:0000256" key="1">
    <source>
        <dbReference type="ARBA" id="ARBA00007957"/>
    </source>
</evidence>
<evidence type="ECO:0000313" key="11">
    <source>
        <dbReference type="Proteomes" id="UP000739565"/>
    </source>
</evidence>
<feature type="binding site" evidence="8">
    <location>
        <position position="118"/>
    </location>
    <ligand>
        <name>Fe cation</name>
        <dbReference type="ChEBI" id="CHEBI:24875"/>
    </ligand>
</feature>
<dbReference type="InterPro" id="IPR002481">
    <property type="entry name" value="FUR"/>
</dbReference>
<comment type="subcellular location">
    <subcellularLocation>
        <location evidence="9">Cytoplasm</location>
    </subcellularLocation>
</comment>
<dbReference type="Pfam" id="PF01475">
    <property type="entry name" value="FUR"/>
    <property type="match status" value="1"/>
</dbReference>
<dbReference type="SUPFAM" id="SSF46785">
    <property type="entry name" value="Winged helix' DNA-binding domain"/>
    <property type="match status" value="1"/>
</dbReference>
<evidence type="ECO:0000256" key="9">
    <source>
        <dbReference type="RuleBase" id="RU364037"/>
    </source>
</evidence>
<dbReference type="InterPro" id="IPR036390">
    <property type="entry name" value="WH_DNA-bd_sf"/>
</dbReference>
<dbReference type="PANTHER" id="PTHR33202:SF22">
    <property type="entry name" value="HYDROGEN PEROXIDE SENSITIVE REPRESSOR"/>
    <property type="match status" value="1"/>
</dbReference>
<dbReference type="PANTHER" id="PTHR33202">
    <property type="entry name" value="ZINC UPTAKE REGULATION PROTEIN"/>
    <property type="match status" value="1"/>
</dbReference>
<keyword evidence="7 9" id="KW-0479">Metal-binding</keyword>
<evidence type="ECO:0000256" key="6">
    <source>
        <dbReference type="ARBA" id="ARBA00023163"/>
    </source>
</evidence>
<comment type="caution">
    <text evidence="10">The sequence shown here is derived from an EMBL/GenBank/DDBJ whole genome shotgun (WGS) entry which is preliminary data.</text>
</comment>
<gene>
    <name evidence="9" type="primary">fur</name>
    <name evidence="10" type="ORF">KZZ10_15220</name>
</gene>
<evidence type="ECO:0000256" key="5">
    <source>
        <dbReference type="ARBA" id="ARBA00023125"/>
    </source>
</evidence>
<evidence type="ECO:0000313" key="10">
    <source>
        <dbReference type="EMBL" id="MBZ1351994.1"/>
    </source>
</evidence>
<evidence type="ECO:0000256" key="2">
    <source>
        <dbReference type="ARBA" id="ARBA00022491"/>
    </source>
</evidence>
<comment type="cofactor">
    <cofactor evidence="8">
        <name>Mn(2+)</name>
        <dbReference type="ChEBI" id="CHEBI:29035"/>
    </cofactor>
    <cofactor evidence="8">
        <name>Fe(2+)</name>
        <dbReference type="ChEBI" id="CHEBI:29033"/>
    </cofactor>
    <text evidence="8">Binds 1 Mn(2+) or Fe(2+) ion per subunit.</text>
</comment>
<evidence type="ECO:0000256" key="3">
    <source>
        <dbReference type="ARBA" id="ARBA00022833"/>
    </source>
</evidence>
<dbReference type="Proteomes" id="UP000739565">
    <property type="component" value="Unassembled WGS sequence"/>
</dbReference>
<dbReference type="GO" id="GO:0008270">
    <property type="term" value="F:zinc ion binding"/>
    <property type="evidence" value="ECO:0007669"/>
    <property type="project" value="TreeGrafter"/>
</dbReference>
<comment type="subunit">
    <text evidence="9">Homodimer.</text>
</comment>
<dbReference type="GO" id="GO:0000976">
    <property type="term" value="F:transcription cis-regulatory region binding"/>
    <property type="evidence" value="ECO:0007669"/>
    <property type="project" value="TreeGrafter"/>
</dbReference>
<evidence type="ECO:0000256" key="4">
    <source>
        <dbReference type="ARBA" id="ARBA00023015"/>
    </source>
</evidence>
<dbReference type="EMBL" id="JAHXRI010000025">
    <property type="protein sequence ID" value="MBZ1351994.1"/>
    <property type="molecule type" value="Genomic_DNA"/>
</dbReference>
<dbReference type="Gene3D" id="1.10.10.10">
    <property type="entry name" value="Winged helix-like DNA-binding domain superfamily/Winged helix DNA-binding domain"/>
    <property type="match status" value="1"/>
</dbReference>
<comment type="similarity">
    <text evidence="1 9">Belongs to the Fur family.</text>
</comment>
<keyword evidence="6 9" id="KW-0804">Transcription</keyword>
<organism evidence="10 11">
    <name type="scientific">Zwartia hollandica</name>
    <dbReference type="NCBI Taxonomy" id="324606"/>
    <lineage>
        <taxon>Bacteria</taxon>
        <taxon>Pseudomonadati</taxon>
        <taxon>Pseudomonadota</taxon>
        <taxon>Betaproteobacteria</taxon>
        <taxon>Burkholderiales</taxon>
        <taxon>Alcaligenaceae</taxon>
        <taxon>Zwartia</taxon>
    </lineage>
</organism>
<keyword evidence="11" id="KW-1185">Reference proteome</keyword>
<dbReference type="GO" id="GO:1900376">
    <property type="term" value="P:regulation of secondary metabolite biosynthetic process"/>
    <property type="evidence" value="ECO:0007669"/>
    <property type="project" value="TreeGrafter"/>
</dbReference>
<feature type="binding site" evidence="7">
    <location>
        <position position="129"/>
    </location>
    <ligand>
        <name>Zn(2+)</name>
        <dbReference type="ChEBI" id="CHEBI:29105"/>
    </ligand>
</feature>